<name>A0ABU8DP88_ERWAP</name>
<feature type="transmembrane region" description="Helical" evidence="1">
    <location>
        <begin position="28"/>
        <end position="48"/>
    </location>
</feature>
<evidence type="ECO:0000313" key="2">
    <source>
        <dbReference type="EMBL" id="MEI2684369.1"/>
    </source>
</evidence>
<keyword evidence="1" id="KW-0472">Membrane</keyword>
<keyword evidence="1" id="KW-0812">Transmembrane</keyword>
<dbReference type="Proteomes" id="UP001306592">
    <property type="component" value="Unassembled WGS sequence"/>
</dbReference>
<feature type="transmembrane region" description="Helical" evidence="1">
    <location>
        <begin position="86"/>
        <end position="107"/>
    </location>
</feature>
<evidence type="ECO:0000256" key="1">
    <source>
        <dbReference type="SAM" id="Phobius"/>
    </source>
</evidence>
<sequence>MVWLIVKYMVTAGVVVLVSEVAKRSDRFGALLAALPLVTVLVLVWMKLEGQTQEKIASHAWYTFWYVVPTLPMFLCFPLMFQRWGFWIALLASCMMTVVIFWGYALLLRRSVIDLI</sequence>
<dbReference type="NCBIfam" id="NF006751">
    <property type="entry name" value="PRK09272.1-4"/>
    <property type="match status" value="1"/>
</dbReference>
<keyword evidence="3" id="KW-1185">Reference proteome</keyword>
<proteinExistence type="predicted"/>
<accession>A0ABU8DP88</accession>
<reference evidence="2 3" key="1">
    <citation type="submission" date="2024-02" db="EMBL/GenBank/DDBJ databases">
        <title>First report Erwinia aphidicola in onion in Chile.</title>
        <authorList>
            <person name="Valenzuela M."/>
            <person name="Pena M."/>
            <person name="Dutta B."/>
        </authorList>
    </citation>
    <scope>NUCLEOTIDE SEQUENCE [LARGE SCALE GENOMIC DNA]</scope>
    <source>
        <strain evidence="2 3">QCJ3A</strain>
    </source>
</reference>
<gene>
    <name evidence="2" type="ORF">V8N49_22290</name>
</gene>
<keyword evidence="1" id="KW-1133">Transmembrane helix</keyword>
<dbReference type="RefSeq" id="WP_048918637.1">
    <property type="nucleotide sequence ID" value="NZ_CAKKMT010000018.1"/>
</dbReference>
<protein>
    <submittedName>
        <fullName evidence="2">DUF3147 family protein</fullName>
    </submittedName>
</protein>
<organism evidence="2 3">
    <name type="scientific">Erwinia aphidicola</name>
    <dbReference type="NCBI Taxonomy" id="68334"/>
    <lineage>
        <taxon>Bacteria</taxon>
        <taxon>Pseudomonadati</taxon>
        <taxon>Pseudomonadota</taxon>
        <taxon>Gammaproteobacteria</taxon>
        <taxon>Enterobacterales</taxon>
        <taxon>Erwiniaceae</taxon>
        <taxon>Erwinia</taxon>
    </lineage>
</organism>
<dbReference type="EMBL" id="JBANEI010000025">
    <property type="protein sequence ID" value="MEI2684369.1"/>
    <property type="molecule type" value="Genomic_DNA"/>
</dbReference>
<feature type="transmembrane region" description="Helical" evidence="1">
    <location>
        <begin position="60"/>
        <end position="80"/>
    </location>
</feature>
<evidence type="ECO:0000313" key="3">
    <source>
        <dbReference type="Proteomes" id="UP001306592"/>
    </source>
</evidence>
<comment type="caution">
    <text evidence="2">The sequence shown here is derived from an EMBL/GenBank/DDBJ whole genome shotgun (WGS) entry which is preliminary data.</text>
</comment>